<organism evidence="3">
    <name type="scientific">marine metagenome</name>
    <dbReference type="NCBI Taxonomy" id="408172"/>
    <lineage>
        <taxon>unclassified sequences</taxon>
        <taxon>metagenomes</taxon>
        <taxon>ecological metagenomes</taxon>
    </lineage>
</organism>
<gene>
    <name evidence="3" type="ORF">METZ01_LOCUS318725</name>
</gene>
<accession>A0A382P205</accession>
<dbReference type="EMBL" id="UINC01103464">
    <property type="protein sequence ID" value="SVC65871.1"/>
    <property type="molecule type" value="Genomic_DNA"/>
</dbReference>
<protein>
    <recommendedName>
        <fullName evidence="2">CHASE2 domain-containing protein</fullName>
    </recommendedName>
</protein>
<sequence length="342" mass="39158">MTDRIIKFIKSKGIGVGLTLISILVVGFMNYIGVFDSMEFKMYDYRFHKVRGPLTGLKAADSTWIKKGTDIVLVEVDDEAWRLIQDGWPYPRGTVWSRAVENLSNAGAKVIVFDIQFDAPETKSEFLMDFSEGMDPEDKQKYIPLHGDIVLGETCQRVLEVNGTKVIMSSKLATETTRVPPQYIAEPVEYINRFTENGVVNDMMDEDGFSRQYNIMWYINNDISKAYLSLAMEAVKAYLDIGDEVLPEVKYENGEMYWQYGKLRIDPYGNSTSFLVNYYGPPSYFKAPYSAFPWATYDKYSLSQILDTDDYFIGTAKTDSLGNIVLDDYGNEIYEEDLNWMS</sequence>
<evidence type="ECO:0000259" key="2">
    <source>
        <dbReference type="Pfam" id="PF05226"/>
    </source>
</evidence>
<feature type="domain" description="CHASE2" evidence="2">
    <location>
        <begin position="24"/>
        <end position="313"/>
    </location>
</feature>
<keyword evidence="1" id="KW-0812">Transmembrane</keyword>
<dbReference type="InterPro" id="IPR007890">
    <property type="entry name" value="CHASE2"/>
</dbReference>
<feature type="transmembrane region" description="Helical" evidence="1">
    <location>
        <begin position="12"/>
        <end position="32"/>
    </location>
</feature>
<proteinExistence type="predicted"/>
<feature type="non-terminal residue" evidence="3">
    <location>
        <position position="342"/>
    </location>
</feature>
<keyword evidence="1" id="KW-1133">Transmembrane helix</keyword>
<evidence type="ECO:0000313" key="3">
    <source>
        <dbReference type="EMBL" id="SVC65871.1"/>
    </source>
</evidence>
<keyword evidence="1" id="KW-0472">Membrane</keyword>
<reference evidence="3" key="1">
    <citation type="submission" date="2018-05" db="EMBL/GenBank/DDBJ databases">
        <authorList>
            <person name="Lanie J.A."/>
            <person name="Ng W.-L."/>
            <person name="Kazmierczak K.M."/>
            <person name="Andrzejewski T.M."/>
            <person name="Davidsen T.M."/>
            <person name="Wayne K.J."/>
            <person name="Tettelin H."/>
            <person name="Glass J.I."/>
            <person name="Rusch D."/>
            <person name="Podicherti R."/>
            <person name="Tsui H.-C.T."/>
            <person name="Winkler M.E."/>
        </authorList>
    </citation>
    <scope>NUCLEOTIDE SEQUENCE</scope>
</reference>
<name>A0A382P205_9ZZZZ</name>
<dbReference type="Pfam" id="PF05226">
    <property type="entry name" value="CHASE2"/>
    <property type="match status" value="1"/>
</dbReference>
<dbReference type="AlphaFoldDB" id="A0A382P205"/>
<evidence type="ECO:0000256" key="1">
    <source>
        <dbReference type="SAM" id="Phobius"/>
    </source>
</evidence>